<dbReference type="GeneID" id="56391200"/>
<dbReference type="AlphaFoldDB" id="A0A443IUY9"/>
<dbReference type="InterPro" id="IPR036286">
    <property type="entry name" value="LexA/Signal_pep-like_sf"/>
</dbReference>
<keyword evidence="7" id="KW-0378">Hydrolase</keyword>
<keyword evidence="8" id="KW-1185">Reference proteome</keyword>
<sequence length="188" mass="20799">MNWQKTKKIVGSIGSTFMYIILAVILFNVVTSKMAGEPPSIFGYQMKAVLSGSMEPGIKTGSLILIKQTANGDQFKKGDVITFITEEKILVTHRIAEVKDGGQRYITKGDNNNGPDLEPVHINNIVGKYTDITIPYVGYIFKITESQLGGALLLFLPGIMLVFYGLFSIWRTVRMPETYKDAKGVDAK</sequence>
<dbReference type="GO" id="GO:0004252">
    <property type="term" value="F:serine-type endopeptidase activity"/>
    <property type="evidence" value="ECO:0007669"/>
    <property type="project" value="UniProtKB-UniRule"/>
</dbReference>
<feature type="transmembrane region" description="Helical" evidence="6">
    <location>
        <begin position="9"/>
        <end position="30"/>
    </location>
</feature>
<evidence type="ECO:0000256" key="2">
    <source>
        <dbReference type="ARBA" id="ARBA00022692"/>
    </source>
</evidence>
<evidence type="ECO:0000313" key="7">
    <source>
        <dbReference type="EMBL" id="RWR11914.1"/>
    </source>
</evidence>
<dbReference type="EC" id="3.4.21.89" evidence="5"/>
<evidence type="ECO:0000256" key="3">
    <source>
        <dbReference type="ARBA" id="ARBA00022989"/>
    </source>
</evidence>
<name>A0A443IUY9_9BACI</name>
<evidence type="ECO:0000256" key="6">
    <source>
        <dbReference type="SAM" id="Phobius"/>
    </source>
</evidence>
<feature type="transmembrane region" description="Helical" evidence="6">
    <location>
        <begin position="148"/>
        <end position="170"/>
    </location>
</feature>
<dbReference type="PRINTS" id="PR00728">
    <property type="entry name" value="SIGNALPTASE"/>
</dbReference>
<evidence type="ECO:0000313" key="8">
    <source>
        <dbReference type="Proteomes" id="UP000273811"/>
    </source>
</evidence>
<evidence type="ECO:0000256" key="4">
    <source>
        <dbReference type="ARBA" id="ARBA00023136"/>
    </source>
</evidence>
<comment type="caution">
    <text evidence="7">The sequence shown here is derived from an EMBL/GenBank/DDBJ whole genome shotgun (WGS) entry which is preliminary data.</text>
</comment>
<accession>A0A443IUY9</accession>
<evidence type="ECO:0000256" key="1">
    <source>
        <dbReference type="ARBA" id="ARBA00004370"/>
    </source>
</evidence>
<dbReference type="InterPro" id="IPR001733">
    <property type="entry name" value="Peptidase_S26B"/>
</dbReference>
<dbReference type="CDD" id="cd06530">
    <property type="entry name" value="S26_SPase_I"/>
    <property type="match status" value="1"/>
</dbReference>
<dbReference type="NCBIfam" id="TIGR02228">
    <property type="entry name" value="sigpep_I_arch"/>
    <property type="match status" value="1"/>
</dbReference>
<dbReference type="InterPro" id="IPR019533">
    <property type="entry name" value="Peptidase_S26"/>
</dbReference>
<dbReference type="PANTHER" id="PTHR10806:SF6">
    <property type="entry name" value="SIGNAL PEPTIDASE COMPLEX CATALYTIC SUBUNIT SEC11"/>
    <property type="match status" value="1"/>
</dbReference>
<dbReference type="SUPFAM" id="SSF51306">
    <property type="entry name" value="LexA/Signal peptidase"/>
    <property type="match status" value="1"/>
</dbReference>
<dbReference type="PANTHER" id="PTHR10806">
    <property type="entry name" value="SIGNAL PEPTIDASE COMPLEX CATALYTIC SUBUNIT SEC11"/>
    <property type="match status" value="1"/>
</dbReference>
<dbReference type="Proteomes" id="UP000273811">
    <property type="component" value="Unassembled WGS sequence"/>
</dbReference>
<dbReference type="NCBIfam" id="NF046067">
    <property type="entry name" value="SigPepSipWBacil"/>
    <property type="match status" value="1"/>
</dbReference>
<dbReference type="EMBL" id="QYTU02000013">
    <property type="protein sequence ID" value="RWR11914.1"/>
    <property type="molecule type" value="Genomic_DNA"/>
</dbReference>
<dbReference type="OrthoDB" id="2243765at2"/>
<dbReference type="Gene3D" id="2.10.109.10">
    <property type="entry name" value="Umud Fragment, subunit A"/>
    <property type="match status" value="1"/>
</dbReference>
<reference evidence="7" key="1">
    <citation type="submission" date="2018-12" db="EMBL/GenBank/DDBJ databases">
        <authorList>
            <person name="Sun L."/>
            <person name="Chen Z."/>
        </authorList>
    </citation>
    <scope>NUCLEOTIDE SEQUENCE [LARGE SCALE GENOMIC DNA]</scope>
    <source>
        <strain evidence="7">DSM 16012</strain>
    </source>
</reference>
<proteinExistence type="predicted"/>
<comment type="subcellular location">
    <subcellularLocation>
        <location evidence="1">Membrane</location>
    </subcellularLocation>
</comment>
<keyword evidence="3 6" id="KW-1133">Transmembrane helix</keyword>
<gene>
    <name evidence="7" type="ORF">D4N35_007555</name>
</gene>
<organism evidence="7 8">
    <name type="scientific">Siminovitchia fortis</name>
    <dbReference type="NCBI Taxonomy" id="254758"/>
    <lineage>
        <taxon>Bacteria</taxon>
        <taxon>Bacillati</taxon>
        <taxon>Bacillota</taxon>
        <taxon>Bacilli</taxon>
        <taxon>Bacillales</taxon>
        <taxon>Bacillaceae</taxon>
        <taxon>Siminovitchia</taxon>
    </lineage>
</organism>
<keyword evidence="4 6" id="KW-0472">Membrane</keyword>
<protein>
    <recommendedName>
        <fullName evidence="5">Signal peptidase I</fullName>
        <ecNumber evidence="5">3.4.21.89</ecNumber>
    </recommendedName>
</protein>
<evidence type="ECO:0000256" key="5">
    <source>
        <dbReference type="NCBIfam" id="TIGR02228"/>
    </source>
</evidence>
<keyword evidence="2 6" id="KW-0812">Transmembrane</keyword>
<dbReference type="GO" id="GO:0016020">
    <property type="term" value="C:membrane"/>
    <property type="evidence" value="ECO:0007669"/>
    <property type="project" value="UniProtKB-SubCell"/>
</dbReference>
<dbReference type="RefSeq" id="WP_120072085.1">
    <property type="nucleotide sequence ID" value="NZ_CP126113.1"/>
</dbReference>
<dbReference type="GO" id="GO:0006465">
    <property type="term" value="P:signal peptide processing"/>
    <property type="evidence" value="ECO:0007669"/>
    <property type="project" value="UniProtKB-UniRule"/>
</dbReference>
<dbReference type="GO" id="GO:0009003">
    <property type="term" value="F:signal peptidase activity"/>
    <property type="evidence" value="ECO:0007669"/>
    <property type="project" value="UniProtKB-EC"/>
</dbReference>